<evidence type="ECO:0000256" key="1">
    <source>
        <dbReference type="SAM" id="MobiDB-lite"/>
    </source>
</evidence>
<feature type="non-terminal residue" evidence="2">
    <location>
        <position position="1"/>
    </location>
</feature>
<reference evidence="2 3" key="1">
    <citation type="submission" date="2018-10" db="EMBL/GenBank/DDBJ databases">
        <authorList>
            <person name="Ekblom R."/>
            <person name="Jareborg N."/>
        </authorList>
    </citation>
    <scope>NUCLEOTIDE SEQUENCE [LARGE SCALE GENOMIC DNA]</scope>
    <source>
        <tissue evidence="2">Muscle</tissue>
    </source>
</reference>
<comment type="caution">
    <text evidence="2">The sequence shown here is derived from an EMBL/GenBank/DDBJ whole genome shotgun (WGS) entry which is preliminary data.</text>
</comment>
<dbReference type="Proteomes" id="UP000269945">
    <property type="component" value="Unassembled WGS sequence"/>
</dbReference>
<feature type="compositionally biased region" description="Low complexity" evidence="1">
    <location>
        <begin position="99"/>
        <end position="133"/>
    </location>
</feature>
<feature type="compositionally biased region" description="Basic residues" evidence="1">
    <location>
        <begin position="81"/>
        <end position="98"/>
    </location>
</feature>
<protein>
    <submittedName>
        <fullName evidence="2">Uncharacterized protein</fullName>
    </submittedName>
</protein>
<organism evidence="2 3">
    <name type="scientific">Gulo gulo</name>
    <name type="common">Wolverine</name>
    <name type="synonym">Gluton</name>
    <dbReference type="NCBI Taxonomy" id="48420"/>
    <lineage>
        <taxon>Eukaryota</taxon>
        <taxon>Metazoa</taxon>
        <taxon>Chordata</taxon>
        <taxon>Craniata</taxon>
        <taxon>Vertebrata</taxon>
        <taxon>Euteleostomi</taxon>
        <taxon>Mammalia</taxon>
        <taxon>Eutheria</taxon>
        <taxon>Laurasiatheria</taxon>
        <taxon>Carnivora</taxon>
        <taxon>Caniformia</taxon>
        <taxon>Musteloidea</taxon>
        <taxon>Mustelidae</taxon>
        <taxon>Guloninae</taxon>
        <taxon>Gulo</taxon>
    </lineage>
</organism>
<feature type="region of interest" description="Disordered" evidence="1">
    <location>
        <begin position="81"/>
        <end position="133"/>
    </location>
</feature>
<proteinExistence type="predicted"/>
<name>A0A9X9LPE8_GULGU</name>
<dbReference type="AlphaFoldDB" id="A0A9X9LPE8"/>
<accession>A0A9X9LPE8</accession>
<keyword evidence="3" id="KW-1185">Reference proteome</keyword>
<evidence type="ECO:0000313" key="2">
    <source>
        <dbReference type="EMBL" id="VCW78143.1"/>
    </source>
</evidence>
<sequence>LFIGPKLAPELANEAKSRCCYVVIADNARFLQGPIEMKGFWSPNLHTVVIKGSGPPILALLFFASASGVSQCLSRQNLLPRPRRARKRLSPKPRKKTARSASAAARRVTPSTCTRCSSRCTRTPASRPRPWAS</sequence>
<dbReference type="EMBL" id="CYRY02009963">
    <property type="protein sequence ID" value="VCW78143.1"/>
    <property type="molecule type" value="Genomic_DNA"/>
</dbReference>
<evidence type="ECO:0000313" key="3">
    <source>
        <dbReference type="Proteomes" id="UP000269945"/>
    </source>
</evidence>
<gene>
    <name evidence="2" type="ORF">BN2614_LOCUS1</name>
</gene>